<name>A0A644W8U2_9ZZZZ</name>
<gene>
    <name evidence="2" type="ORF">SDC9_46385</name>
</gene>
<sequence length="125" mass="13522">MNLTNLIEQKKKEKAKKEKAKVAKNVALGATIGVAAGLASGLLFAPKSGKDTRKSLKKTANDLNNTIKTKAIDVTEDAKNNFSDAKNKITKYLESKKAVTNDSVEDLAEKIITETDNEVKEDSNA</sequence>
<feature type="transmembrane region" description="Helical" evidence="1">
    <location>
        <begin position="26"/>
        <end position="45"/>
    </location>
</feature>
<evidence type="ECO:0008006" key="3">
    <source>
        <dbReference type="Google" id="ProtNLM"/>
    </source>
</evidence>
<proteinExistence type="predicted"/>
<organism evidence="2">
    <name type="scientific">bioreactor metagenome</name>
    <dbReference type="NCBI Taxonomy" id="1076179"/>
    <lineage>
        <taxon>unclassified sequences</taxon>
        <taxon>metagenomes</taxon>
        <taxon>ecological metagenomes</taxon>
    </lineage>
</organism>
<protein>
    <recommendedName>
        <fullName evidence="3">YtxH-like protein</fullName>
    </recommendedName>
</protein>
<dbReference type="PANTHER" id="PTHR35792">
    <property type="entry name" value="GENERAL STRESS PROTEIN"/>
    <property type="match status" value="1"/>
</dbReference>
<keyword evidence="1" id="KW-0472">Membrane</keyword>
<dbReference type="PANTHER" id="PTHR35792:SF2">
    <property type="entry name" value="GENERAL STRESS PROTEIN"/>
    <property type="match status" value="1"/>
</dbReference>
<dbReference type="InterPro" id="IPR052928">
    <property type="entry name" value="Desiccation-related_membrane"/>
</dbReference>
<keyword evidence="1" id="KW-0812">Transmembrane</keyword>
<keyword evidence="1" id="KW-1133">Transmembrane helix</keyword>
<dbReference type="Pfam" id="PF12732">
    <property type="entry name" value="YtxH"/>
    <property type="match status" value="1"/>
</dbReference>
<dbReference type="EMBL" id="VSSQ01000711">
    <property type="protein sequence ID" value="MPM00162.1"/>
    <property type="molecule type" value="Genomic_DNA"/>
</dbReference>
<comment type="caution">
    <text evidence="2">The sequence shown here is derived from an EMBL/GenBank/DDBJ whole genome shotgun (WGS) entry which is preliminary data.</text>
</comment>
<evidence type="ECO:0000256" key="1">
    <source>
        <dbReference type="SAM" id="Phobius"/>
    </source>
</evidence>
<accession>A0A644W8U2</accession>
<evidence type="ECO:0000313" key="2">
    <source>
        <dbReference type="EMBL" id="MPM00162.1"/>
    </source>
</evidence>
<dbReference type="AlphaFoldDB" id="A0A644W8U2"/>
<dbReference type="InterPro" id="IPR024623">
    <property type="entry name" value="YtxH"/>
</dbReference>
<reference evidence="2" key="1">
    <citation type="submission" date="2019-08" db="EMBL/GenBank/DDBJ databases">
        <authorList>
            <person name="Kucharzyk K."/>
            <person name="Murdoch R.W."/>
            <person name="Higgins S."/>
            <person name="Loffler F."/>
        </authorList>
    </citation>
    <scope>NUCLEOTIDE SEQUENCE</scope>
</reference>